<feature type="transmembrane region" description="Helical" evidence="8">
    <location>
        <begin position="48"/>
        <end position="67"/>
    </location>
</feature>
<evidence type="ECO:0000256" key="7">
    <source>
        <dbReference type="PIRSR" id="PIRSR600715-1"/>
    </source>
</evidence>
<organism evidence="9 11">
    <name type="scientific">Janibacter hoylei PVAS-1</name>
    <dbReference type="NCBI Taxonomy" id="1210046"/>
    <lineage>
        <taxon>Bacteria</taxon>
        <taxon>Bacillati</taxon>
        <taxon>Actinomycetota</taxon>
        <taxon>Actinomycetes</taxon>
        <taxon>Micrococcales</taxon>
        <taxon>Intrasporangiaceae</taxon>
        <taxon>Janibacter</taxon>
    </lineage>
</organism>
<dbReference type="InterPro" id="IPR018480">
    <property type="entry name" value="PNAcMuramoyl-5peptid_Trfase_CS"/>
</dbReference>
<feature type="transmembrane region" description="Helical" evidence="8">
    <location>
        <begin position="341"/>
        <end position="360"/>
    </location>
</feature>
<reference evidence="10 12" key="1">
    <citation type="journal article" date="2009" name="Int. J. Syst. Evol. Microbiol.">
        <title>Janibacter hoylei sp. nov., Bacillus isronensis sp. nov. and Bacillus aryabhattai sp. nov., isolated from cryotubes used for collecting air from the upper atmosphere.</title>
        <authorList>
            <person name="Shivaji S."/>
            <person name="Chaturvedi P."/>
            <person name="Begum Z."/>
            <person name="Pindi P.K."/>
            <person name="Manorama R."/>
            <person name="Padmanaban D.A."/>
            <person name="Shouche Y.S."/>
            <person name="Pawar S."/>
            <person name="Vaishampayan P."/>
            <person name="Dutt C.B."/>
            <person name="Datta G.N."/>
            <person name="Manchanda R.K."/>
            <person name="Rao U.R."/>
            <person name="Bhargava P.M."/>
            <person name="Narlikar J.V."/>
        </authorList>
    </citation>
    <scope>NUCLEOTIDE SEQUENCE [LARGE SCALE GENOMIC DNA]</scope>
    <source>
        <strain evidence="10 12">PVAS-1</strain>
    </source>
</reference>
<dbReference type="PANTHER" id="PTHR22926">
    <property type="entry name" value="PHOSPHO-N-ACETYLMURAMOYL-PENTAPEPTIDE-TRANSFERASE"/>
    <property type="match status" value="1"/>
</dbReference>
<evidence type="ECO:0000256" key="8">
    <source>
        <dbReference type="SAM" id="Phobius"/>
    </source>
</evidence>
<sequence>MREYVFVFLTALVTTYVLVPLLRTVAIRVGAFTEVRERDVHVVPIPRLGGVAMFFGYAAATLVAWRMPFLRQVFESGELIGILIGAGVVCLVGAIDDVRELDALTKLGGQLVAAAIIAFAGVQFFSLPLGVVTVLPAPLLVLMTIFIVVLCINAVNFIDGLDGLAAGLVAIAAIAFFIYSYLISASYAPPNVFSGATFVSAALAGACLGFLPHNVFPAKLFMGDSGALTLGLLLAAAAILNVGQIDPAQVSQLGANQVAATVLPLLIPISIMLLPLLDVVWAVARRTARGQRPWQADAQHLHHRMLRIGHGHRRAVLLLWLWGGVVALGSVSFVVLPPLVAAVGGVLMLALAASLTTWLPRFSAPGHRPKEYDDQGQRIDV</sequence>
<dbReference type="Pfam" id="PF00953">
    <property type="entry name" value="Glycos_transf_4"/>
    <property type="match status" value="1"/>
</dbReference>
<evidence type="ECO:0000256" key="6">
    <source>
        <dbReference type="ARBA" id="ARBA00023136"/>
    </source>
</evidence>
<feature type="transmembrane region" description="Helical" evidence="8">
    <location>
        <begin position="315"/>
        <end position="335"/>
    </location>
</feature>
<dbReference type="GO" id="GO:0009103">
    <property type="term" value="P:lipopolysaccharide biosynthetic process"/>
    <property type="evidence" value="ECO:0007669"/>
    <property type="project" value="TreeGrafter"/>
</dbReference>
<reference evidence="10" key="3">
    <citation type="submission" date="2017-11" db="EMBL/GenBank/DDBJ databases">
        <authorList>
            <person name="Seuylemezian A."/>
            <person name="Cooper K."/>
            <person name="Vaishampayan P."/>
        </authorList>
    </citation>
    <scope>NUCLEOTIDE SEQUENCE</scope>
    <source>
        <strain evidence="10">PVAS-1</strain>
    </source>
</reference>
<keyword evidence="3 9" id="KW-0808">Transferase</keyword>
<protein>
    <submittedName>
        <fullName evidence="9">Glycosyl transferase, family 4, conserved region</fullName>
    </submittedName>
    <submittedName>
        <fullName evidence="10">Undecaprenyl/decaprenyl-phosphate alpha-N-acetylglucosaminyl 1-phosphate transferase</fullName>
    </submittedName>
</protein>
<accession>K1E2W8</accession>
<evidence type="ECO:0000313" key="9">
    <source>
        <dbReference type="EMBL" id="EKA61326.1"/>
    </source>
</evidence>
<comment type="subcellular location">
    <subcellularLocation>
        <location evidence="1">Cell membrane</location>
        <topology evidence="1">Multi-pass membrane protein</topology>
    </subcellularLocation>
</comment>
<evidence type="ECO:0000313" key="10">
    <source>
        <dbReference type="EMBL" id="RWU84506.1"/>
    </source>
</evidence>
<evidence type="ECO:0000256" key="3">
    <source>
        <dbReference type="ARBA" id="ARBA00022679"/>
    </source>
</evidence>
<feature type="transmembrane region" description="Helical" evidence="8">
    <location>
        <begin position="79"/>
        <end position="95"/>
    </location>
</feature>
<evidence type="ECO:0000256" key="4">
    <source>
        <dbReference type="ARBA" id="ARBA00022692"/>
    </source>
</evidence>
<evidence type="ECO:0000313" key="12">
    <source>
        <dbReference type="Proteomes" id="UP000288711"/>
    </source>
</evidence>
<evidence type="ECO:0000313" key="11">
    <source>
        <dbReference type="Proteomes" id="UP000004474"/>
    </source>
</evidence>
<feature type="transmembrane region" description="Helical" evidence="8">
    <location>
        <begin position="131"/>
        <end position="152"/>
    </location>
</feature>
<dbReference type="GO" id="GO:0044038">
    <property type="term" value="P:cell wall macromolecule biosynthetic process"/>
    <property type="evidence" value="ECO:0007669"/>
    <property type="project" value="TreeGrafter"/>
</dbReference>
<keyword evidence="6 8" id="KW-0472">Membrane</keyword>
<dbReference type="GO" id="GO:0071555">
    <property type="term" value="P:cell wall organization"/>
    <property type="evidence" value="ECO:0007669"/>
    <property type="project" value="TreeGrafter"/>
</dbReference>
<comment type="cofactor">
    <cofactor evidence="7">
        <name>Mg(2+)</name>
        <dbReference type="ChEBI" id="CHEBI:18420"/>
    </cofactor>
</comment>
<dbReference type="CDD" id="cd06853">
    <property type="entry name" value="GT_WecA_like"/>
    <property type="match status" value="1"/>
</dbReference>
<dbReference type="RefSeq" id="WP_007926947.1">
    <property type="nucleotide sequence ID" value="NZ_ALWX01000033.1"/>
</dbReference>
<dbReference type="InterPro" id="IPR000715">
    <property type="entry name" value="Glycosyl_transferase_4"/>
</dbReference>
<comment type="caution">
    <text evidence="9">The sequence shown here is derived from an EMBL/GenBank/DDBJ whole genome shotgun (WGS) entry which is preliminary data.</text>
</comment>
<dbReference type="GO" id="GO:0005886">
    <property type="term" value="C:plasma membrane"/>
    <property type="evidence" value="ECO:0007669"/>
    <property type="project" value="UniProtKB-SubCell"/>
</dbReference>
<dbReference type="PATRIC" id="fig|1210046.3.peg.1549"/>
<feature type="transmembrane region" description="Helical" evidence="8">
    <location>
        <begin position="195"/>
        <end position="215"/>
    </location>
</feature>
<gene>
    <name evidence="9" type="ORF">B277_08100</name>
    <name evidence="10" type="ORF">CWN80_05020</name>
</gene>
<evidence type="ECO:0000256" key="1">
    <source>
        <dbReference type="ARBA" id="ARBA00004651"/>
    </source>
</evidence>
<keyword evidence="12" id="KW-1185">Reference proteome</keyword>
<keyword evidence="7" id="KW-0479">Metal-binding</keyword>
<reference evidence="9 11" key="2">
    <citation type="journal article" date="2012" name="J. Bacteriol.">
        <title>Genome Sequence of Janibacter hoylei MTCC8307, Isolated from the Stratospheric Air.</title>
        <authorList>
            <person name="Pawar S.P."/>
            <person name="Dhotre D.P."/>
            <person name="Shetty S.A."/>
            <person name="Chowdhury S.P."/>
            <person name="Chaudhari B.L."/>
            <person name="Shouche Y.S."/>
        </authorList>
    </citation>
    <scope>NUCLEOTIDE SEQUENCE [LARGE SCALE GENOMIC DNA]</scope>
    <source>
        <strain evidence="9 11">PVAS-1</strain>
    </source>
</reference>
<proteinExistence type="predicted"/>
<name>K1E2W8_9MICO</name>
<dbReference type="GO" id="GO:0016780">
    <property type="term" value="F:phosphotransferase activity, for other substituted phosphate groups"/>
    <property type="evidence" value="ECO:0007669"/>
    <property type="project" value="InterPro"/>
</dbReference>
<feature type="transmembrane region" description="Helical" evidence="8">
    <location>
        <begin position="265"/>
        <end position="284"/>
    </location>
</feature>
<evidence type="ECO:0000256" key="5">
    <source>
        <dbReference type="ARBA" id="ARBA00022989"/>
    </source>
</evidence>
<keyword evidence="7" id="KW-0460">Magnesium</keyword>
<dbReference type="OrthoDB" id="9783652at2"/>
<keyword evidence="2" id="KW-1003">Cell membrane</keyword>
<keyword evidence="4 8" id="KW-0812">Transmembrane</keyword>
<feature type="binding site" evidence="7">
    <location>
        <position position="156"/>
    </location>
    <ligand>
        <name>Mg(2+)</name>
        <dbReference type="ChEBI" id="CHEBI:18420"/>
    </ligand>
</feature>
<dbReference type="EMBL" id="ALWX01000033">
    <property type="protein sequence ID" value="EKA61326.1"/>
    <property type="molecule type" value="Genomic_DNA"/>
</dbReference>
<feature type="transmembrane region" description="Helical" evidence="8">
    <location>
        <begin position="164"/>
        <end position="183"/>
    </location>
</feature>
<dbReference type="GO" id="GO:0046872">
    <property type="term" value="F:metal ion binding"/>
    <property type="evidence" value="ECO:0007669"/>
    <property type="project" value="UniProtKB-KW"/>
</dbReference>
<dbReference type="PANTHER" id="PTHR22926:SF3">
    <property type="entry name" value="UNDECAPRENYL-PHOSPHATE ALPHA-N-ACETYLGLUCOSAMINYL 1-PHOSPHATE TRANSFERASE"/>
    <property type="match status" value="1"/>
</dbReference>
<dbReference type="STRING" id="1210046.B277_08100"/>
<feature type="transmembrane region" description="Helical" evidence="8">
    <location>
        <begin position="6"/>
        <end position="27"/>
    </location>
</feature>
<dbReference type="Proteomes" id="UP000004474">
    <property type="component" value="Unassembled WGS sequence"/>
</dbReference>
<feature type="binding site" evidence="7">
    <location>
        <position position="224"/>
    </location>
    <ligand>
        <name>Mg(2+)</name>
        <dbReference type="ChEBI" id="CHEBI:18420"/>
    </ligand>
</feature>
<feature type="transmembrane region" description="Helical" evidence="8">
    <location>
        <begin position="107"/>
        <end position="125"/>
    </location>
</feature>
<dbReference type="PROSITE" id="PS01348">
    <property type="entry name" value="MRAY_2"/>
    <property type="match status" value="1"/>
</dbReference>
<dbReference type="AlphaFoldDB" id="K1E2W8"/>
<keyword evidence="5 8" id="KW-1133">Transmembrane helix</keyword>
<dbReference type="EMBL" id="PIPF01000004">
    <property type="protein sequence ID" value="RWU84506.1"/>
    <property type="molecule type" value="Genomic_DNA"/>
</dbReference>
<evidence type="ECO:0000256" key="2">
    <source>
        <dbReference type="ARBA" id="ARBA00022475"/>
    </source>
</evidence>
<dbReference type="eggNOG" id="COG0472">
    <property type="taxonomic scope" value="Bacteria"/>
</dbReference>
<dbReference type="Proteomes" id="UP000288711">
    <property type="component" value="Unassembled WGS sequence"/>
</dbReference>